<name>A0A8C0SWQ3_CANLF</name>
<evidence type="ECO:0000256" key="5">
    <source>
        <dbReference type="ARBA" id="ARBA00023212"/>
    </source>
</evidence>
<dbReference type="PANTHER" id="PTHR19302:SF27">
    <property type="entry name" value="GAMMA-TUBULIN COMPLEX COMPONENT 4"/>
    <property type="match status" value="1"/>
</dbReference>
<evidence type="ECO:0000256" key="2">
    <source>
        <dbReference type="ARBA" id="ARBA00010337"/>
    </source>
</evidence>
<proteinExistence type="inferred from homology"/>
<keyword evidence="3 8" id="KW-0963">Cytoplasm</keyword>
<dbReference type="InterPro" id="IPR007259">
    <property type="entry name" value="GCP"/>
</dbReference>
<dbReference type="GO" id="GO:0043015">
    <property type="term" value="F:gamma-tubulin binding"/>
    <property type="evidence" value="ECO:0007669"/>
    <property type="project" value="InterPro"/>
</dbReference>
<accession>A0A8C0SWQ3</accession>
<evidence type="ECO:0000256" key="3">
    <source>
        <dbReference type="ARBA" id="ARBA00022490"/>
    </source>
</evidence>
<comment type="function">
    <text evidence="6">Component of the gamma-tubulin ring complex (gTuRC) which mediates microtubule nucleation. The gTuRC regulates the minus-end nucleation of alpha-beta tubulin heterodimers that grow into microtubule protafilaments, a critical step in centrosome duplication and spindle formation.</text>
</comment>
<feature type="domain" description="Gamma tubulin complex component protein N-terminal" evidence="10">
    <location>
        <begin position="2"/>
        <end position="347"/>
    </location>
</feature>
<comment type="similarity">
    <text evidence="2 8">Belongs to the TUBGCP family.</text>
</comment>
<comment type="subcellular location">
    <subcellularLocation>
        <location evidence="1">Cytoplasm</location>
        <location evidence="1">Cytoskeleton</location>
        <location evidence="1">Microtubule organizing center</location>
        <location evidence="1">Centrosome</location>
    </subcellularLocation>
</comment>
<keyword evidence="4 8" id="KW-0493">Microtubule</keyword>
<dbReference type="InterPro" id="IPR041470">
    <property type="entry name" value="GCP_N"/>
</dbReference>
<dbReference type="Ensembl" id="ENSCAFT00040032346.1">
    <property type="protein sequence ID" value="ENSCAFP00040028138.1"/>
    <property type="gene ID" value="ENSCAFG00040017496.1"/>
</dbReference>
<evidence type="ECO:0000313" key="12">
    <source>
        <dbReference type="Proteomes" id="UP000694542"/>
    </source>
</evidence>
<evidence type="ECO:0000256" key="1">
    <source>
        <dbReference type="ARBA" id="ARBA00004300"/>
    </source>
</evidence>
<gene>
    <name evidence="11" type="primary">TUBGCP4</name>
</gene>
<reference evidence="11" key="1">
    <citation type="submission" date="2018-10" db="EMBL/GenBank/DDBJ databases">
        <title>De novo assembly of a Great Dane genome.</title>
        <authorList>
            <person name="Kidd J.M."/>
            <person name="Pendleton A.L."/>
            <person name="Shen F."/>
            <person name="Emery S."/>
        </authorList>
    </citation>
    <scope>NUCLEOTIDE SEQUENCE [LARGE SCALE GENOMIC DNA]</scope>
    <source>
        <strain evidence="11">Great Dane</strain>
    </source>
</reference>
<evidence type="ECO:0000259" key="9">
    <source>
        <dbReference type="Pfam" id="PF04130"/>
    </source>
</evidence>
<dbReference type="GO" id="GO:0007020">
    <property type="term" value="P:microtubule nucleation"/>
    <property type="evidence" value="ECO:0007669"/>
    <property type="project" value="InterPro"/>
</dbReference>
<dbReference type="GO" id="GO:0005813">
    <property type="term" value="C:centrosome"/>
    <property type="evidence" value="ECO:0007669"/>
    <property type="project" value="UniProtKB-SubCell"/>
</dbReference>
<dbReference type="OrthoDB" id="78652at2759"/>
<evidence type="ECO:0000256" key="6">
    <source>
        <dbReference type="ARBA" id="ARBA00093416"/>
    </source>
</evidence>
<protein>
    <recommendedName>
        <fullName evidence="8">Gamma-tubulin complex component</fullName>
    </recommendedName>
</protein>
<dbReference type="GO" id="GO:0005874">
    <property type="term" value="C:microtubule"/>
    <property type="evidence" value="ECO:0007669"/>
    <property type="project" value="UniProtKB-KW"/>
</dbReference>
<dbReference type="Gene3D" id="1.20.120.1900">
    <property type="entry name" value="Gamma-tubulin complex, C-terminal domain"/>
    <property type="match status" value="2"/>
</dbReference>
<dbReference type="PANTHER" id="PTHR19302">
    <property type="entry name" value="GAMMA TUBULIN COMPLEX PROTEIN"/>
    <property type="match status" value="1"/>
</dbReference>
<feature type="domain" description="Gamma tubulin complex component C-terminal" evidence="9">
    <location>
        <begin position="586"/>
        <end position="797"/>
    </location>
</feature>
<dbReference type="Pfam" id="PF04130">
    <property type="entry name" value="GCP_C_terminal"/>
    <property type="match status" value="2"/>
</dbReference>
<dbReference type="Pfam" id="PF17681">
    <property type="entry name" value="GCP_N_terminal"/>
    <property type="match status" value="1"/>
</dbReference>
<reference evidence="11" key="2">
    <citation type="submission" date="2025-08" db="UniProtKB">
        <authorList>
            <consortium name="Ensembl"/>
        </authorList>
    </citation>
    <scope>IDENTIFICATION</scope>
</reference>
<organism evidence="11 12">
    <name type="scientific">Canis lupus familiaris</name>
    <name type="common">Dog</name>
    <name type="synonym">Canis familiaris</name>
    <dbReference type="NCBI Taxonomy" id="9615"/>
    <lineage>
        <taxon>Eukaryota</taxon>
        <taxon>Metazoa</taxon>
        <taxon>Chordata</taxon>
        <taxon>Craniata</taxon>
        <taxon>Vertebrata</taxon>
        <taxon>Euteleostomi</taxon>
        <taxon>Mammalia</taxon>
        <taxon>Eutheria</taxon>
        <taxon>Laurasiatheria</taxon>
        <taxon>Carnivora</taxon>
        <taxon>Caniformia</taxon>
        <taxon>Canidae</taxon>
        <taxon>Canis</taxon>
    </lineage>
</organism>
<comment type="subunit">
    <text evidence="7">Component of the gamma-tubulin ring complex (gTuRC) consisting of TUBGCP2, TUBGCP3, TUBGCP4, TUBGCP5 and TUBGCP6 and gamma-tubulin TUBG1 or TUBG2. TUBGCP2, TUBGCP3, TUBGCP4, TUBGCP5 and TUBGCP6 assemble in a 5:5:2:1:1 stoichiometry; each is associated with a gamma-tubulin, thereby arranging 14 gamma-tubulins in a helical manner. Gamma-tubulin at the first position is blocked by TUBGCP3 at the last position, allowing 13 protafilaments to grow into a microtubule. The gTuRC (via TUBGCP3 and TUBGCP6) interacts with ACTB and MZT1; the interactions form a luminal bridge that stabilizes the initial structure during complex assembly. The gTuRC (via TUBGCP2) interacts with MZT2A/MZT2B and CDK5RAP2 (via CM1 motif); the interactions play a role in gTuRC activation. Interacts with NINL. Interacts with ATF5; the ATF5:PCNT:polyglutamylated tubulin (PGT) tripartite unites the mother centriole and the pericentriolar material (PCM) in the centrosome.</text>
</comment>
<evidence type="ECO:0000313" key="11">
    <source>
        <dbReference type="Ensembl" id="ENSCAFP00040028138.1"/>
    </source>
</evidence>
<dbReference type="AlphaFoldDB" id="A0A8C0SWQ3"/>
<feature type="domain" description="Gamma tubulin complex component C-terminal" evidence="9">
    <location>
        <begin position="350"/>
        <end position="403"/>
    </location>
</feature>
<evidence type="ECO:0000259" key="10">
    <source>
        <dbReference type="Pfam" id="PF17681"/>
    </source>
</evidence>
<evidence type="ECO:0000256" key="4">
    <source>
        <dbReference type="ARBA" id="ARBA00022701"/>
    </source>
</evidence>
<evidence type="ECO:0000256" key="7">
    <source>
        <dbReference type="ARBA" id="ARBA00093547"/>
    </source>
</evidence>
<dbReference type="InterPro" id="IPR040457">
    <property type="entry name" value="GCP_C"/>
</dbReference>
<dbReference type="InterPro" id="IPR042241">
    <property type="entry name" value="GCP_C_sf"/>
</dbReference>
<evidence type="ECO:0000256" key="8">
    <source>
        <dbReference type="RuleBase" id="RU363050"/>
    </source>
</evidence>
<sequence length="809" mass="91794">MIHELLLALSGYPGSIFTWNKRSGLQVSQDFPFLHPSETSVLNRLCRLGTDYIRFTEFIEQYTGHVQQQDHHPSQQGQGGLHGIYLRAFCTGLDSVLQPYRQALLDLEQEFLADPHLSTSHVNYSLDQFQLLFPSVMVVVEQIKSQKIHGCQILETVYKHSCGGLPPVRSALEKILAVCHGVMYKQLSAWMLHGLLLDQHEEFFIKQGPSSGNVSAQTEEDEEDLGIGGLTGKQLRELQDLRLIEEENMLAPSLKQFSLRVEILPSYIPVRVAEKILFVGESVQMFENQNVNLTRKGSILKNQEDTFAAELHRLKQQPLFSLVDFEQVVDRIRSTVAEHLWKLMVEESDLLGQLKIIKDFYLLGRGELFQAFIDTAQHMLKTPPTAVTEHDVNVAFQQSAHKVLLDDDNLLPLLHLTIEYHGKEHKGLPFFLASFCSYGFILCSPISPSIHLHGNHVILDLRSTLSCDLFYTGVKGSPERLNGMPRLWFWFCFCPAAGMIAIYFQPPDFKAKESKRPSKRISHSLSLPSSASPLSVTFMLLTLQAQVSIHLMNVVEALVLDSAVFFFLTDAAQAREGPSRETSPREAPASGWAALGLSYKVQWPLHILFTPAVLEKYNVVFKYLLSVRRVQAELQHCWALQMQRKHLKSNQTDAVKWRLRNHMAFLVDNLQYYLQVDVLESQFSQLLHQINSTRDFESIRLAHDHFLSNLLAQSFILLKPVFHCLNEILDLCHSFCSLVSQNLGPLDERGAAQLSILVKGFSRQSSLLFKILSSVRNHQINSDLAQLLLRLDYNKYYTQAGGTLGSFGM</sequence>
<dbReference type="FunFam" id="1.20.120.1900:FF:000001">
    <property type="entry name" value="Gamma-tubulin complex component"/>
    <property type="match status" value="1"/>
</dbReference>
<dbReference type="GO" id="GO:0000922">
    <property type="term" value="C:spindle pole"/>
    <property type="evidence" value="ECO:0007669"/>
    <property type="project" value="InterPro"/>
</dbReference>
<dbReference type="Proteomes" id="UP000694542">
    <property type="component" value="Chromosome 30"/>
</dbReference>
<keyword evidence="5 8" id="KW-0206">Cytoskeleton</keyword>